<comment type="similarity">
    <text evidence="10">Belongs to the insect chemoreceptor superfamily. Heteromeric odorant receptor channel (TC 1.A.69) family.</text>
</comment>
<feature type="transmembrane region" description="Helical" evidence="10">
    <location>
        <begin position="35"/>
        <end position="51"/>
    </location>
</feature>
<keyword evidence="5 10" id="KW-0552">Olfaction</keyword>
<dbReference type="GO" id="GO:0007608">
    <property type="term" value="P:sensory perception of smell"/>
    <property type="evidence" value="ECO:0007669"/>
    <property type="project" value="UniProtKB-KW"/>
</dbReference>
<evidence type="ECO:0000256" key="9">
    <source>
        <dbReference type="ARBA" id="ARBA00023224"/>
    </source>
</evidence>
<dbReference type="PANTHER" id="PTHR21137">
    <property type="entry name" value="ODORANT RECEPTOR"/>
    <property type="match status" value="1"/>
</dbReference>
<reference evidence="11 12" key="1">
    <citation type="submission" date="2024-05" db="EMBL/GenBank/DDBJ databases">
        <title>Culex pipiens pipiens assembly and annotation.</title>
        <authorList>
            <person name="Alout H."/>
            <person name="Durand T."/>
        </authorList>
    </citation>
    <scope>NUCLEOTIDE SEQUENCE [LARGE SCALE GENOMIC DNA]</scope>
    <source>
        <strain evidence="11">HA-2024</strain>
        <tissue evidence="11">Whole body</tissue>
    </source>
</reference>
<keyword evidence="4 10" id="KW-0812">Transmembrane</keyword>
<keyword evidence="6 10" id="KW-1133">Transmembrane helix</keyword>
<evidence type="ECO:0000256" key="10">
    <source>
        <dbReference type="RuleBase" id="RU351113"/>
    </source>
</evidence>
<dbReference type="AlphaFoldDB" id="A0ABD1CMN7"/>
<evidence type="ECO:0000256" key="1">
    <source>
        <dbReference type="ARBA" id="ARBA00004651"/>
    </source>
</evidence>
<proteinExistence type="inferred from homology"/>
<dbReference type="PANTHER" id="PTHR21137:SF35">
    <property type="entry name" value="ODORANT RECEPTOR 19A-RELATED"/>
    <property type="match status" value="1"/>
</dbReference>
<keyword evidence="8 10" id="KW-0675">Receptor</keyword>
<evidence type="ECO:0000256" key="8">
    <source>
        <dbReference type="ARBA" id="ARBA00023170"/>
    </source>
</evidence>
<comment type="caution">
    <text evidence="10">Lacks conserved residue(s) required for the propagation of feature annotation.</text>
</comment>
<evidence type="ECO:0000256" key="3">
    <source>
        <dbReference type="ARBA" id="ARBA00022606"/>
    </source>
</evidence>
<dbReference type="GO" id="GO:0005886">
    <property type="term" value="C:plasma membrane"/>
    <property type="evidence" value="ECO:0007669"/>
    <property type="project" value="UniProtKB-SubCell"/>
</dbReference>
<accession>A0ABD1CMN7</accession>
<comment type="caution">
    <text evidence="11">The sequence shown here is derived from an EMBL/GenBank/DDBJ whole genome shotgun (WGS) entry which is preliminary data.</text>
</comment>
<evidence type="ECO:0000256" key="6">
    <source>
        <dbReference type="ARBA" id="ARBA00022989"/>
    </source>
</evidence>
<keyword evidence="12" id="KW-1185">Reference proteome</keyword>
<dbReference type="Proteomes" id="UP001562425">
    <property type="component" value="Unassembled WGS sequence"/>
</dbReference>
<evidence type="ECO:0000313" key="12">
    <source>
        <dbReference type="Proteomes" id="UP001562425"/>
    </source>
</evidence>
<evidence type="ECO:0000256" key="2">
    <source>
        <dbReference type="ARBA" id="ARBA00022475"/>
    </source>
</evidence>
<keyword evidence="9 10" id="KW-0807">Transducer</keyword>
<feature type="transmembrane region" description="Helical" evidence="10">
    <location>
        <begin position="297"/>
        <end position="319"/>
    </location>
</feature>
<evidence type="ECO:0000256" key="7">
    <source>
        <dbReference type="ARBA" id="ARBA00023136"/>
    </source>
</evidence>
<dbReference type="Pfam" id="PF02949">
    <property type="entry name" value="7tm_6"/>
    <property type="match status" value="1"/>
</dbReference>
<protein>
    <recommendedName>
        <fullName evidence="10">Odorant receptor</fullName>
    </recommendedName>
</protein>
<dbReference type="GO" id="GO:0007165">
    <property type="term" value="P:signal transduction"/>
    <property type="evidence" value="ECO:0007669"/>
    <property type="project" value="UniProtKB-KW"/>
</dbReference>
<gene>
    <name evidence="11" type="ORF">pipiens_004133</name>
</gene>
<dbReference type="InterPro" id="IPR004117">
    <property type="entry name" value="7tm6_olfct_rcpt"/>
</dbReference>
<evidence type="ECO:0000313" key="11">
    <source>
        <dbReference type="EMBL" id="KAL1377654.1"/>
    </source>
</evidence>
<evidence type="ECO:0000256" key="5">
    <source>
        <dbReference type="ARBA" id="ARBA00022725"/>
    </source>
</evidence>
<evidence type="ECO:0000256" key="4">
    <source>
        <dbReference type="ARBA" id="ARBA00022692"/>
    </source>
</evidence>
<organism evidence="11 12">
    <name type="scientific">Culex pipiens pipiens</name>
    <name type="common">Northern house mosquito</name>
    <dbReference type="NCBI Taxonomy" id="38569"/>
    <lineage>
        <taxon>Eukaryota</taxon>
        <taxon>Metazoa</taxon>
        <taxon>Ecdysozoa</taxon>
        <taxon>Arthropoda</taxon>
        <taxon>Hexapoda</taxon>
        <taxon>Insecta</taxon>
        <taxon>Pterygota</taxon>
        <taxon>Neoptera</taxon>
        <taxon>Endopterygota</taxon>
        <taxon>Diptera</taxon>
        <taxon>Nematocera</taxon>
        <taxon>Culicoidea</taxon>
        <taxon>Culicidae</taxon>
        <taxon>Culicinae</taxon>
        <taxon>Culicini</taxon>
        <taxon>Culex</taxon>
        <taxon>Culex</taxon>
    </lineage>
</organism>
<comment type="subcellular location">
    <subcellularLocation>
        <location evidence="1 10">Cell membrane</location>
        <topology evidence="1 10">Multi-pass membrane protein</topology>
    </subcellularLocation>
</comment>
<name>A0ABD1CMN7_CULPP</name>
<sequence>MDTIQWGSLPEELQVMPFNLRIMAHVGLWGPRYRVYRFWALFTFGTMVILFPKTVLGIGSDDVTAICKGLAELNFEASIYIPMAIFALKRDAFERVIQGLDEIFREVTFGEESKDCYNMIREQNVKIKKFFKFLVVYCVYGPFAYCLPAVLISHWRFWNSFEPMVFELPMEQNFYGLQIRTNFTHYHIFVGLSMIAYSFCGFMSLIKIATMCFMIKYNSLCYRLVAEKIRKLPQPTDDGPTKVNIEDLKKLVEVHRKAYNVTELIEDICQVPLALEFLTCVIFWCLSMIYISKKIDFNLINVMIIFCLSLIETFGCSFLGSELAEEAEAVGKAIYDLPWYEHSAELQRFYRLIIQRTQRPTGITGVKLFVVQRTTFASVIQMSYSYYLVLQDLLNNF</sequence>
<keyword evidence="7 10" id="KW-0472">Membrane</keyword>
<dbReference type="EMBL" id="JBEHCU010010826">
    <property type="protein sequence ID" value="KAL1377654.1"/>
    <property type="molecule type" value="Genomic_DNA"/>
</dbReference>
<feature type="transmembrane region" description="Helical" evidence="10">
    <location>
        <begin position="186"/>
        <end position="206"/>
    </location>
</feature>
<keyword evidence="2" id="KW-1003">Cell membrane</keyword>
<keyword evidence="3 10" id="KW-0716">Sensory transduction</keyword>
<feature type="transmembrane region" description="Helical" evidence="10">
    <location>
        <begin position="130"/>
        <end position="155"/>
    </location>
</feature>